<gene>
    <name evidence="3" type="ORF">GCM10007877_37730</name>
</gene>
<dbReference type="PANTHER" id="PTHR37957">
    <property type="entry name" value="BLR7070 PROTEIN"/>
    <property type="match status" value="1"/>
</dbReference>
<accession>A0AA37WNK1</accession>
<evidence type="ECO:0000313" key="4">
    <source>
        <dbReference type="Proteomes" id="UP001156870"/>
    </source>
</evidence>
<sequence>MKKSLLFLSMVNVVAVAGVALSNLSLASLYDTDREERMIIDSAENTSDGDAKVFVGKPWLSGFVSLPADSFAEGPASGGDDGEGNPISSNGRVGPFPGQPIQGFSAVQRGSLHPHHFLFLSDNGFGAKENSSDYLLRLYETTVNFSWFDPGKISVEDYVSFSDPNHYVPFPITLEDGSERLLTGSDFDIESLVVDNNGDLWIGDEFGPFLLHFSKTGELLEAPIATPEIRNGQIDLSRQVMSPQNPFLSGEATLPRSRGFEGMAFSPARDYLYPLLEGTVKGDPENSLRIYKVSTQTSEFVDFIGFYPTTNGNAIGDFTTINDHQFLVIERDGGQGSSAEFKKIFLIDFRHVDTEGFIQKTELVDLLNINDPLDVNNDGEKTFTFPFVTIENLLVLDPFTLLVANDNNYPFSVGRGPDIDNNEIIKISLPRPLLLSPKLWFKK</sequence>
<dbReference type="GO" id="GO:0016740">
    <property type="term" value="F:transferase activity"/>
    <property type="evidence" value="ECO:0007669"/>
    <property type="project" value="UniProtKB-KW"/>
</dbReference>
<dbReference type="SUPFAM" id="SSF101898">
    <property type="entry name" value="NHL repeat"/>
    <property type="match status" value="1"/>
</dbReference>
<reference evidence="3 4" key="1">
    <citation type="journal article" date="2014" name="Int. J. Syst. Evol. Microbiol.">
        <title>Complete genome sequence of Corynebacterium casei LMG S-19264T (=DSM 44701T), isolated from a smear-ripened cheese.</title>
        <authorList>
            <consortium name="US DOE Joint Genome Institute (JGI-PGF)"/>
            <person name="Walter F."/>
            <person name="Albersmeier A."/>
            <person name="Kalinowski J."/>
            <person name="Ruckert C."/>
        </authorList>
    </citation>
    <scope>NUCLEOTIDE SEQUENCE [LARGE SCALE GENOMIC DNA]</scope>
    <source>
        <strain evidence="3 4">NBRC 110095</strain>
    </source>
</reference>
<dbReference type="EMBL" id="BSPD01000095">
    <property type="protein sequence ID" value="GLS28054.1"/>
    <property type="molecule type" value="Genomic_DNA"/>
</dbReference>
<evidence type="ECO:0000313" key="3">
    <source>
        <dbReference type="EMBL" id="GLS28054.1"/>
    </source>
</evidence>
<keyword evidence="4" id="KW-1185">Reference proteome</keyword>
<comment type="caution">
    <text evidence="3">The sequence shown here is derived from an EMBL/GenBank/DDBJ whole genome shotgun (WGS) entry which is preliminary data.</text>
</comment>
<proteinExistence type="predicted"/>
<protein>
    <submittedName>
        <fullName evidence="3">Glycosyl transferase family 1</fullName>
    </submittedName>
</protein>
<feature type="domain" description="Phytase-like" evidence="2">
    <location>
        <begin position="99"/>
        <end position="409"/>
    </location>
</feature>
<keyword evidence="3" id="KW-0808">Transferase</keyword>
<dbReference type="Proteomes" id="UP001156870">
    <property type="component" value="Unassembled WGS sequence"/>
</dbReference>
<feature type="region of interest" description="Disordered" evidence="1">
    <location>
        <begin position="74"/>
        <end position="94"/>
    </location>
</feature>
<name>A0AA37WNK1_9GAMM</name>
<dbReference type="AlphaFoldDB" id="A0AA37WNK1"/>
<dbReference type="InterPro" id="IPR027372">
    <property type="entry name" value="Phytase-like_dom"/>
</dbReference>
<evidence type="ECO:0000256" key="1">
    <source>
        <dbReference type="SAM" id="MobiDB-lite"/>
    </source>
</evidence>
<dbReference type="Pfam" id="PF13449">
    <property type="entry name" value="Phytase-like"/>
    <property type="match status" value="1"/>
</dbReference>
<dbReference type="RefSeq" id="WP_232592175.1">
    <property type="nucleotide sequence ID" value="NZ_BSPD01000095.1"/>
</dbReference>
<organism evidence="3 4">
    <name type="scientific">Marinibactrum halimedae</name>
    <dbReference type="NCBI Taxonomy" id="1444977"/>
    <lineage>
        <taxon>Bacteria</taxon>
        <taxon>Pseudomonadati</taxon>
        <taxon>Pseudomonadota</taxon>
        <taxon>Gammaproteobacteria</taxon>
        <taxon>Cellvibrionales</taxon>
        <taxon>Cellvibrionaceae</taxon>
        <taxon>Marinibactrum</taxon>
    </lineage>
</organism>
<dbReference type="PANTHER" id="PTHR37957:SF1">
    <property type="entry name" value="PHYTASE-LIKE DOMAIN-CONTAINING PROTEIN"/>
    <property type="match status" value="1"/>
</dbReference>
<evidence type="ECO:0000259" key="2">
    <source>
        <dbReference type="Pfam" id="PF13449"/>
    </source>
</evidence>